<dbReference type="RefSeq" id="XP_018697103.1">
    <property type="nucleotide sequence ID" value="XM_018834479.1"/>
</dbReference>
<gene>
    <name evidence="4" type="ORF">AYL99_02963</name>
</gene>
<dbReference type="Pfam" id="PF07047">
    <property type="entry name" value="OPA3"/>
    <property type="match status" value="1"/>
</dbReference>
<dbReference type="Proteomes" id="UP000078343">
    <property type="component" value="Unassembled WGS sequence"/>
</dbReference>
<dbReference type="STRING" id="1367422.A0A178ZWG1"/>
<dbReference type="GO" id="GO:0019216">
    <property type="term" value="P:regulation of lipid metabolic process"/>
    <property type="evidence" value="ECO:0007669"/>
    <property type="project" value="TreeGrafter"/>
</dbReference>
<evidence type="ECO:0000256" key="3">
    <source>
        <dbReference type="SAM" id="MobiDB-lite"/>
    </source>
</evidence>
<name>A0A178ZWG1_9EURO</name>
<reference evidence="4 5" key="1">
    <citation type="submission" date="2016-04" db="EMBL/GenBank/DDBJ databases">
        <title>Draft genome of Fonsecaea erecta CBS 125763.</title>
        <authorList>
            <person name="Weiss V.A."/>
            <person name="Vicente V.A."/>
            <person name="Raittz R.T."/>
            <person name="Moreno L.F."/>
            <person name="De Souza E.M."/>
            <person name="Pedrosa F.O."/>
            <person name="Steffens M.B."/>
            <person name="Faoro H."/>
            <person name="Tadra-Sfeir M.Z."/>
            <person name="Najafzadeh M.J."/>
            <person name="Felipe M.S."/>
            <person name="Teixeira M."/>
            <person name="Sun J."/>
            <person name="Xi L."/>
            <person name="Gomes R."/>
            <person name="De Azevedo C.M."/>
            <person name="Salgado C.G."/>
            <person name="Da Silva M.B."/>
            <person name="Nascimento M.F."/>
            <person name="Queiroz-Telles F."/>
            <person name="Attili D.S."/>
            <person name="Gorbushina A."/>
        </authorList>
    </citation>
    <scope>NUCLEOTIDE SEQUENCE [LARGE SCALE GENOMIC DNA]</scope>
    <source>
        <strain evidence="4 5">CBS 125763</strain>
    </source>
</reference>
<evidence type="ECO:0008006" key="6">
    <source>
        <dbReference type="Google" id="ProtNLM"/>
    </source>
</evidence>
<dbReference type="OrthoDB" id="2129069at2759"/>
<comment type="caution">
    <text evidence="4">The sequence shown here is derived from an EMBL/GenBank/DDBJ whole genome shotgun (WGS) entry which is preliminary data.</text>
</comment>
<dbReference type="PANTHER" id="PTHR12499:SF0">
    <property type="entry name" value="OPTIC ATROPHY 3 PROTEIN"/>
    <property type="match status" value="1"/>
</dbReference>
<feature type="compositionally biased region" description="Basic and acidic residues" evidence="3">
    <location>
        <begin position="90"/>
        <end position="111"/>
    </location>
</feature>
<protein>
    <recommendedName>
        <fullName evidence="6">OPA3-like protein</fullName>
    </recommendedName>
</protein>
<dbReference type="InterPro" id="IPR010754">
    <property type="entry name" value="OPA3-like"/>
</dbReference>
<accession>A0A178ZWG1</accession>
<sequence length="293" mass="33035">MSLALKFTSLAIRTLSKPIANFIKKQAREHEGFRRTCISFAQTLHRIDMRWRIGLLQDAAALERQVAKEQAAEAAKRHKHTNVPTVKTEAQMKAEEEAGTKAAKESQEPPKPRVKPKIRPLSEAKAIESGANFISEAFLFSVAASLILLESWRSGRKETQRRDDVAERLNDLEESEKAARKALVELEREVLRLRALEKNGKPTATVRLLPKEIYEEDKEDEKPAKPAGYWSRLTSLVSFSKDDKEAKDALAENEPGPAEKILVQSDKALEEKHKQKKALEQAEKAAAEQKPKK</sequence>
<feature type="region of interest" description="Disordered" evidence="3">
    <location>
        <begin position="268"/>
        <end position="293"/>
    </location>
</feature>
<feature type="region of interest" description="Disordered" evidence="3">
    <location>
        <begin position="71"/>
        <end position="117"/>
    </location>
</feature>
<keyword evidence="5" id="KW-1185">Reference proteome</keyword>
<evidence type="ECO:0000313" key="4">
    <source>
        <dbReference type="EMBL" id="OAP63736.1"/>
    </source>
</evidence>
<comment type="similarity">
    <text evidence="1">Belongs to the OPA3 family.</text>
</comment>
<dbReference type="EMBL" id="LVYI01000002">
    <property type="protein sequence ID" value="OAP63736.1"/>
    <property type="molecule type" value="Genomic_DNA"/>
</dbReference>
<dbReference type="GeneID" id="30007133"/>
<proteinExistence type="inferred from homology"/>
<dbReference type="GO" id="GO:0005739">
    <property type="term" value="C:mitochondrion"/>
    <property type="evidence" value="ECO:0007669"/>
    <property type="project" value="TreeGrafter"/>
</dbReference>
<keyword evidence="2" id="KW-0175">Coiled coil</keyword>
<evidence type="ECO:0000313" key="5">
    <source>
        <dbReference type="Proteomes" id="UP000078343"/>
    </source>
</evidence>
<dbReference type="PANTHER" id="PTHR12499">
    <property type="entry name" value="OPTIC ATROPHY 3 PROTEIN OPA3"/>
    <property type="match status" value="1"/>
</dbReference>
<dbReference type="AlphaFoldDB" id="A0A178ZWG1"/>
<evidence type="ECO:0000256" key="2">
    <source>
        <dbReference type="ARBA" id="ARBA00023054"/>
    </source>
</evidence>
<feature type="region of interest" description="Disordered" evidence="3">
    <location>
        <begin position="158"/>
        <end position="177"/>
    </location>
</feature>
<organism evidence="4 5">
    <name type="scientific">Fonsecaea erecta</name>
    <dbReference type="NCBI Taxonomy" id="1367422"/>
    <lineage>
        <taxon>Eukaryota</taxon>
        <taxon>Fungi</taxon>
        <taxon>Dikarya</taxon>
        <taxon>Ascomycota</taxon>
        <taxon>Pezizomycotina</taxon>
        <taxon>Eurotiomycetes</taxon>
        <taxon>Chaetothyriomycetidae</taxon>
        <taxon>Chaetothyriales</taxon>
        <taxon>Herpotrichiellaceae</taxon>
        <taxon>Fonsecaea</taxon>
    </lineage>
</organism>
<evidence type="ECO:0000256" key="1">
    <source>
        <dbReference type="ARBA" id="ARBA00007584"/>
    </source>
</evidence>